<dbReference type="PANTHER" id="PTHR31566">
    <property type="entry name" value="CYTOCHROME C BIOGENESIS PROTEIN CCS1, CHLOROPLASTIC"/>
    <property type="match status" value="1"/>
</dbReference>
<feature type="transmembrane region" description="Helical" evidence="6">
    <location>
        <begin position="320"/>
        <end position="338"/>
    </location>
</feature>
<keyword evidence="5 6" id="KW-0472">Membrane</keyword>
<dbReference type="OrthoDB" id="9770923at2"/>
<dbReference type="Pfam" id="PF05140">
    <property type="entry name" value="ResB"/>
    <property type="match status" value="1"/>
</dbReference>
<keyword evidence="9" id="KW-1185">Reference proteome</keyword>
<evidence type="ECO:0000256" key="5">
    <source>
        <dbReference type="ARBA" id="ARBA00023136"/>
    </source>
</evidence>
<evidence type="ECO:0000259" key="7">
    <source>
        <dbReference type="Pfam" id="PF05140"/>
    </source>
</evidence>
<name>A0A7G6DYM7_THEFR</name>
<dbReference type="PANTHER" id="PTHR31566:SF0">
    <property type="entry name" value="CYTOCHROME C BIOGENESIS PROTEIN CCS1, CHLOROPLASTIC"/>
    <property type="match status" value="1"/>
</dbReference>
<dbReference type="GO" id="GO:0016020">
    <property type="term" value="C:membrane"/>
    <property type="evidence" value="ECO:0007669"/>
    <property type="project" value="UniProtKB-SubCell"/>
</dbReference>
<dbReference type="InterPro" id="IPR023494">
    <property type="entry name" value="Cyt_c_bgen_Ccs1/CcsB/ResB"/>
</dbReference>
<keyword evidence="3" id="KW-0201">Cytochrome c-type biogenesis</keyword>
<dbReference type="RefSeq" id="WP_034424568.1">
    <property type="nucleotide sequence ID" value="NZ_CP045798.1"/>
</dbReference>
<evidence type="ECO:0000256" key="1">
    <source>
        <dbReference type="ARBA" id="ARBA00004141"/>
    </source>
</evidence>
<gene>
    <name evidence="8" type="ORF">BR63_00450</name>
</gene>
<evidence type="ECO:0000313" key="9">
    <source>
        <dbReference type="Proteomes" id="UP000515847"/>
    </source>
</evidence>
<reference evidence="8 9" key="1">
    <citation type="journal article" date="2019" name="Front. Microbiol.">
        <title>Thermoanaerosceptrum fracticalcis gen. nov. sp. nov., a Novel Fumarate-Fermenting Microorganism From a Deep Fractured Carbonate Aquifer of the US Great Basin.</title>
        <authorList>
            <person name="Hamilton-Brehm S.D."/>
            <person name="Stewart L.E."/>
            <person name="Zavarin M."/>
            <person name="Caldwell M."/>
            <person name="Lawson P.A."/>
            <person name="Onstott T.C."/>
            <person name="Grzymski J."/>
            <person name="Neveux I."/>
            <person name="Lollar B.S."/>
            <person name="Russell C.E."/>
            <person name="Moser D.P."/>
        </authorList>
    </citation>
    <scope>NUCLEOTIDE SEQUENCE [LARGE SCALE GENOMIC DNA]</scope>
    <source>
        <strain evidence="8 9">DRI-13</strain>
    </source>
</reference>
<keyword evidence="2 6" id="KW-0812">Transmembrane</keyword>
<dbReference type="KEGG" id="tfr:BR63_00450"/>
<dbReference type="GO" id="GO:0017004">
    <property type="term" value="P:cytochrome complex assembly"/>
    <property type="evidence" value="ECO:0007669"/>
    <property type="project" value="UniProtKB-KW"/>
</dbReference>
<evidence type="ECO:0000256" key="6">
    <source>
        <dbReference type="SAM" id="Phobius"/>
    </source>
</evidence>
<evidence type="ECO:0000256" key="3">
    <source>
        <dbReference type="ARBA" id="ARBA00022748"/>
    </source>
</evidence>
<dbReference type="InterPro" id="IPR007816">
    <property type="entry name" value="ResB-like_domain"/>
</dbReference>
<sequence length="377" mass="42334">MLKFFSSMKAGLIIMGLIIIASIAGTLQPQSTIYKSFWFNGLLLLLTINLTVCTFRRIPGLLEKIKGFSPEEKEEFPVEEGIKVESSRDREAKILEALRNKGYKVNLMTQKDYSCIIARKGILYLIAPHLLHISLIVIFLGALIGSTGESINVGGYVGDVTPIPEKVAKTHLLLKIKDFQTVYDKDKTVDNWESAIALLAGESIVAEGTTKVNHPFKYKGMTFYQSGYGYNHLIEVQGEAEGKHIIPLNKVLSLAGRMFKIEKAPGMGYVLKVYENHTKYDTYELKEGTVINFPNATILKYLGEKPYTVLKVKTDPGTPVVMSGFFLMTLASFLFWTGSYREIKIGFNHTKQLAKFQVICRNKSVQEKLHQEMTALL</sequence>
<evidence type="ECO:0000313" key="8">
    <source>
        <dbReference type="EMBL" id="QNB44931.1"/>
    </source>
</evidence>
<keyword evidence="4 6" id="KW-1133">Transmembrane helix</keyword>
<organism evidence="8 9">
    <name type="scientific">Thermanaerosceptrum fracticalcis</name>
    <dbReference type="NCBI Taxonomy" id="1712410"/>
    <lineage>
        <taxon>Bacteria</taxon>
        <taxon>Bacillati</taxon>
        <taxon>Bacillota</taxon>
        <taxon>Clostridia</taxon>
        <taxon>Eubacteriales</taxon>
        <taxon>Peptococcaceae</taxon>
        <taxon>Thermanaerosceptrum</taxon>
    </lineage>
</organism>
<comment type="subcellular location">
    <subcellularLocation>
        <location evidence="1">Membrane</location>
        <topology evidence="1">Multi-pass membrane protein</topology>
    </subcellularLocation>
</comment>
<dbReference type="EMBL" id="CP045798">
    <property type="protein sequence ID" value="QNB44931.1"/>
    <property type="molecule type" value="Genomic_DNA"/>
</dbReference>
<dbReference type="AlphaFoldDB" id="A0A7G6DYM7"/>
<protein>
    <submittedName>
        <fullName evidence="8">Cytochrome c biogenesis protein</fullName>
    </submittedName>
</protein>
<evidence type="ECO:0000256" key="4">
    <source>
        <dbReference type="ARBA" id="ARBA00022989"/>
    </source>
</evidence>
<accession>A0A7G6DYM7</accession>
<feature type="domain" description="ResB-like" evidence="7">
    <location>
        <begin position="33"/>
        <end position="238"/>
    </location>
</feature>
<proteinExistence type="predicted"/>
<feature type="transmembrane region" description="Helical" evidence="6">
    <location>
        <begin position="36"/>
        <end position="55"/>
    </location>
</feature>
<dbReference type="Proteomes" id="UP000515847">
    <property type="component" value="Chromosome"/>
</dbReference>
<feature type="transmembrane region" description="Helical" evidence="6">
    <location>
        <begin position="121"/>
        <end position="144"/>
    </location>
</feature>
<evidence type="ECO:0000256" key="2">
    <source>
        <dbReference type="ARBA" id="ARBA00022692"/>
    </source>
</evidence>